<dbReference type="InterPro" id="IPR010982">
    <property type="entry name" value="Lambda_DNA-bd_dom_sf"/>
</dbReference>
<dbReference type="PANTHER" id="PTHR35010:SF2">
    <property type="entry name" value="BLL4672 PROTEIN"/>
    <property type="match status" value="1"/>
</dbReference>
<dbReference type="InterPro" id="IPR001387">
    <property type="entry name" value="Cro/C1-type_HTH"/>
</dbReference>
<dbReference type="CDD" id="cd00093">
    <property type="entry name" value="HTH_XRE"/>
    <property type="match status" value="1"/>
</dbReference>
<dbReference type="EMBL" id="SMKQ01000071">
    <property type="protein sequence ID" value="TDD45865.1"/>
    <property type="molecule type" value="Genomic_DNA"/>
</dbReference>
<evidence type="ECO:0000313" key="4">
    <source>
        <dbReference type="Proteomes" id="UP000295302"/>
    </source>
</evidence>
<protein>
    <submittedName>
        <fullName evidence="3">XRE family transcriptional regulator</fullName>
    </submittedName>
</protein>
<gene>
    <name evidence="3" type="ORF">E1286_22700</name>
</gene>
<feature type="compositionally biased region" description="Low complexity" evidence="1">
    <location>
        <begin position="16"/>
        <end position="27"/>
    </location>
</feature>
<dbReference type="SUPFAM" id="SSF47413">
    <property type="entry name" value="lambda repressor-like DNA-binding domains"/>
    <property type="match status" value="1"/>
</dbReference>
<dbReference type="Pfam" id="PF13560">
    <property type="entry name" value="HTH_31"/>
    <property type="match status" value="1"/>
</dbReference>
<evidence type="ECO:0000259" key="2">
    <source>
        <dbReference type="PROSITE" id="PS50943"/>
    </source>
</evidence>
<proteinExistence type="predicted"/>
<dbReference type="OrthoDB" id="4336585at2"/>
<dbReference type="Gene3D" id="3.30.450.180">
    <property type="match status" value="1"/>
</dbReference>
<organism evidence="3 4">
    <name type="scientific">Nonomuraea terrae</name>
    <dbReference type="NCBI Taxonomy" id="2530383"/>
    <lineage>
        <taxon>Bacteria</taxon>
        <taxon>Bacillati</taxon>
        <taxon>Actinomycetota</taxon>
        <taxon>Actinomycetes</taxon>
        <taxon>Streptosporangiales</taxon>
        <taxon>Streptosporangiaceae</taxon>
        <taxon>Nonomuraea</taxon>
    </lineage>
</organism>
<evidence type="ECO:0000256" key="1">
    <source>
        <dbReference type="SAM" id="MobiDB-lite"/>
    </source>
</evidence>
<feature type="region of interest" description="Disordered" evidence="1">
    <location>
        <begin position="1"/>
        <end position="41"/>
    </location>
</feature>
<dbReference type="AlphaFoldDB" id="A0A4R4YLI0"/>
<dbReference type="Gene3D" id="1.10.260.40">
    <property type="entry name" value="lambda repressor-like DNA-binding domains"/>
    <property type="match status" value="1"/>
</dbReference>
<sequence>MRKSGSASFSPTTDTSRAASAGSSRASADLRHGRCSAWRPGSRRTRRLEIVSWSGEIAKRVSARSSTLSSKLIIKPYATSVGGRRTSRAERSRRLRGHDYSGAPRKAERRGTTGETVDLAELGAFLKSRRGRLRPDDVGLPPGSRRRVPGLRRDEVARLASISVDYYSELEQGRGQNPSDPVLHALARTLRLDGDETDHLFYLAGRTPPFGSEPLQMQAALRQLMERLDDTPAMVITDMHQVVVQNHAAQVLVGPQSGLSGIESSFIYHWFTDPDTRVLYPADEHDYHSRLLVSDLRAAVARRGPSDRVSGDLVRHLLRASPEFSGLWQAREVRVRHEEDKRIVNPVLGVLHVICNNIITVDAAQRLLWFVPDDPAIVPRLRELDPAQVWRHTRGPAFGRVPSWG</sequence>
<feature type="domain" description="HTH cro/C1-type" evidence="2">
    <location>
        <begin position="150"/>
        <end position="197"/>
    </location>
</feature>
<keyword evidence="4" id="KW-1185">Reference proteome</keyword>
<feature type="compositionally biased region" description="Polar residues" evidence="1">
    <location>
        <begin position="1"/>
        <end position="15"/>
    </location>
</feature>
<dbReference type="PROSITE" id="PS50943">
    <property type="entry name" value="HTH_CROC1"/>
    <property type="match status" value="1"/>
</dbReference>
<evidence type="ECO:0000313" key="3">
    <source>
        <dbReference type="EMBL" id="TDD45865.1"/>
    </source>
</evidence>
<reference evidence="3 4" key="1">
    <citation type="submission" date="2019-03" db="EMBL/GenBank/DDBJ databases">
        <title>Draft genome sequences of novel Actinobacteria.</title>
        <authorList>
            <person name="Sahin N."/>
            <person name="Ay H."/>
            <person name="Saygin H."/>
        </authorList>
    </citation>
    <scope>NUCLEOTIDE SEQUENCE [LARGE SCALE GENOMIC DNA]</scope>
    <source>
        <strain evidence="3 4">CH32</strain>
    </source>
</reference>
<name>A0A4R4YLI0_9ACTN</name>
<dbReference type="Pfam" id="PF17765">
    <property type="entry name" value="MLTR_LBD"/>
    <property type="match status" value="1"/>
</dbReference>
<dbReference type="GO" id="GO:0003677">
    <property type="term" value="F:DNA binding"/>
    <property type="evidence" value="ECO:0007669"/>
    <property type="project" value="InterPro"/>
</dbReference>
<dbReference type="Proteomes" id="UP000295302">
    <property type="component" value="Unassembled WGS sequence"/>
</dbReference>
<accession>A0A4R4YLI0</accession>
<dbReference type="SMART" id="SM00530">
    <property type="entry name" value="HTH_XRE"/>
    <property type="match status" value="1"/>
</dbReference>
<comment type="caution">
    <text evidence="3">The sequence shown here is derived from an EMBL/GenBank/DDBJ whole genome shotgun (WGS) entry which is preliminary data.</text>
</comment>
<dbReference type="PANTHER" id="PTHR35010">
    <property type="entry name" value="BLL4672 PROTEIN-RELATED"/>
    <property type="match status" value="1"/>
</dbReference>
<feature type="region of interest" description="Disordered" evidence="1">
    <location>
        <begin position="82"/>
        <end position="113"/>
    </location>
</feature>
<dbReference type="InterPro" id="IPR041413">
    <property type="entry name" value="MLTR_LBD"/>
</dbReference>